<dbReference type="Proteomes" id="UP000004221">
    <property type="component" value="Unassembled WGS sequence"/>
</dbReference>
<evidence type="ECO:0000313" key="10">
    <source>
        <dbReference type="Proteomes" id="UP000004221"/>
    </source>
</evidence>
<dbReference type="AlphaFoldDB" id="I4EDM9"/>
<feature type="transmembrane region" description="Helical" evidence="6">
    <location>
        <begin position="371"/>
        <end position="389"/>
    </location>
</feature>
<dbReference type="Gene3D" id="1.20.5.2700">
    <property type="match status" value="1"/>
</dbReference>
<feature type="transmembrane region" description="Helical" evidence="6">
    <location>
        <begin position="606"/>
        <end position="627"/>
    </location>
</feature>
<evidence type="ECO:0000256" key="4">
    <source>
        <dbReference type="ARBA" id="ARBA00023136"/>
    </source>
</evidence>
<dbReference type="GO" id="GO:0003954">
    <property type="term" value="F:NADH dehydrogenase activity"/>
    <property type="evidence" value="ECO:0007669"/>
    <property type="project" value="TreeGrafter"/>
</dbReference>
<dbReference type="PRINTS" id="PR01434">
    <property type="entry name" value="NADHDHGNASE5"/>
</dbReference>
<evidence type="ECO:0000259" key="7">
    <source>
        <dbReference type="Pfam" id="PF00361"/>
    </source>
</evidence>
<feature type="domain" description="NADH-Ubiquinone oxidoreductase (complex I) chain 5 N-terminal" evidence="8">
    <location>
        <begin position="67"/>
        <end position="117"/>
    </location>
</feature>
<accession>I4EDM9</accession>
<feature type="transmembrane region" description="Helical" evidence="6">
    <location>
        <begin position="409"/>
        <end position="430"/>
    </location>
</feature>
<dbReference type="GO" id="GO:0048038">
    <property type="term" value="F:quinone binding"/>
    <property type="evidence" value="ECO:0007669"/>
    <property type="project" value="UniProtKB-KW"/>
</dbReference>
<evidence type="ECO:0000256" key="5">
    <source>
        <dbReference type="RuleBase" id="RU000320"/>
    </source>
</evidence>
<keyword evidence="3 6" id="KW-1133">Transmembrane helix</keyword>
<feature type="transmembrane region" description="Helical" evidence="6">
    <location>
        <begin position="304"/>
        <end position="322"/>
    </location>
</feature>
<dbReference type="InterPro" id="IPR001516">
    <property type="entry name" value="Proton_antipo_N"/>
</dbReference>
<evidence type="ECO:0000256" key="1">
    <source>
        <dbReference type="ARBA" id="ARBA00004127"/>
    </source>
</evidence>
<feature type="transmembrane region" description="Helical" evidence="6">
    <location>
        <begin position="248"/>
        <end position="270"/>
    </location>
</feature>
<evidence type="ECO:0000256" key="6">
    <source>
        <dbReference type="SAM" id="Phobius"/>
    </source>
</evidence>
<dbReference type="GO" id="GO:0042773">
    <property type="term" value="P:ATP synthesis coupled electron transport"/>
    <property type="evidence" value="ECO:0007669"/>
    <property type="project" value="InterPro"/>
</dbReference>
<dbReference type="GO" id="GO:0016020">
    <property type="term" value="C:membrane"/>
    <property type="evidence" value="ECO:0007669"/>
    <property type="project" value="UniProtKB-SubCell"/>
</dbReference>
<comment type="caution">
    <text evidence="9">The sequence shown here is derived from an EMBL/GenBank/DDBJ whole genome shotgun (WGS) entry which is preliminary data.</text>
</comment>
<keyword evidence="9" id="KW-0560">Oxidoreductase</keyword>
<dbReference type="GO" id="GO:0012505">
    <property type="term" value="C:endomembrane system"/>
    <property type="evidence" value="ECO:0007669"/>
    <property type="project" value="UniProtKB-SubCell"/>
</dbReference>
<feature type="transmembrane region" description="Helical" evidence="6">
    <location>
        <begin position="451"/>
        <end position="472"/>
    </location>
</feature>
<name>I4EDM9_9BACT</name>
<dbReference type="PANTHER" id="PTHR42829:SF2">
    <property type="entry name" value="NADH-UBIQUINONE OXIDOREDUCTASE CHAIN 5"/>
    <property type="match status" value="1"/>
</dbReference>
<dbReference type="PANTHER" id="PTHR42829">
    <property type="entry name" value="NADH-UBIQUINONE OXIDOREDUCTASE CHAIN 5"/>
    <property type="match status" value="1"/>
</dbReference>
<feature type="transmembrane region" description="Helical" evidence="6">
    <location>
        <begin position="276"/>
        <end position="297"/>
    </location>
</feature>
<feature type="transmembrane region" description="Helical" evidence="6">
    <location>
        <begin position="86"/>
        <end position="105"/>
    </location>
</feature>
<feature type="transmembrane region" description="Helical" evidence="6">
    <location>
        <begin position="137"/>
        <end position="158"/>
    </location>
</feature>
<reference evidence="9 10" key="1">
    <citation type="journal article" date="2012" name="ISME J.">
        <title>Nitrification expanded: discovery, physiology and genomics of a nitrite-oxidizing bacterium from the phylum Chloroflexi.</title>
        <authorList>
            <person name="Sorokin D.Y."/>
            <person name="Lucker S."/>
            <person name="Vejmelkova D."/>
            <person name="Kostrikina N.A."/>
            <person name="Kleerebezem R."/>
            <person name="Rijpstra W.I."/>
            <person name="Damste J.S."/>
            <person name="Le Paslier D."/>
            <person name="Muyzer G."/>
            <person name="Wagner M."/>
            <person name="van Loosdrecht M.C."/>
            <person name="Daims H."/>
        </authorList>
    </citation>
    <scope>NUCLEOTIDE SEQUENCE [LARGE SCALE GENOMIC DNA]</scope>
    <source>
        <strain evidence="10">none</strain>
    </source>
</reference>
<evidence type="ECO:0000313" key="9">
    <source>
        <dbReference type="EMBL" id="CCF82791.1"/>
    </source>
</evidence>
<dbReference type="Pfam" id="PF00361">
    <property type="entry name" value="Proton_antipo_M"/>
    <property type="match status" value="1"/>
</dbReference>
<proteinExistence type="predicted"/>
<keyword evidence="2 5" id="KW-0812">Transmembrane</keyword>
<protein>
    <submittedName>
        <fullName evidence="9">NADH-quinone oxidoreductase, subunit L</fullName>
        <ecNumber evidence="9">1.6.99.5</ecNumber>
    </submittedName>
</protein>
<dbReference type="RefSeq" id="WP_008475208.1">
    <property type="nucleotide sequence ID" value="NZ_CAGS01000065.1"/>
</dbReference>
<dbReference type="PRINTS" id="PR01435">
    <property type="entry name" value="NPOXDRDTASE5"/>
</dbReference>
<keyword evidence="10" id="KW-1185">Reference proteome</keyword>
<comment type="subcellular location">
    <subcellularLocation>
        <location evidence="1">Endomembrane system</location>
        <topology evidence="1">Multi-pass membrane protein</topology>
    </subcellularLocation>
    <subcellularLocation>
        <location evidence="5">Membrane</location>
        <topology evidence="5">Multi-pass membrane protein</topology>
    </subcellularLocation>
</comment>
<gene>
    <name evidence="9" type="primary">nuoL</name>
    <name evidence="9" type="ORF">NITHO_1570007</name>
</gene>
<feature type="transmembrane region" description="Helical" evidence="6">
    <location>
        <begin position="212"/>
        <end position="236"/>
    </location>
</feature>
<keyword evidence="4 6" id="KW-0472">Membrane</keyword>
<dbReference type="NCBIfam" id="NF005141">
    <property type="entry name" value="PRK06590.1"/>
    <property type="match status" value="1"/>
</dbReference>
<feature type="transmembrane region" description="Helical" evidence="6">
    <location>
        <begin position="6"/>
        <end position="27"/>
    </location>
</feature>
<feature type="domain" description="NADH:quinone oxidoreductase/Mrp antiporter transmembrane" evidence="7">
    <location>
        <begin position="133"/>
        <end position="421"/>
    </location>
</feature>
<dbReference type="Pfam" id="PF00662">
    <property type="entry name" value="Proton_antipo_N"/>
    <property type="match status" value="1"/>
</dbReference>
<dbReference type="OrthoDB" id="9807568at2"/>
<sequence>MANWLYLIPLAPLVASAINLIFGRWYIKNRAHWLAILAVGISFAVSIPAFMQVVRTGEAINQHLYTWIPAGDFQIPVTLYVDQLTAIMLLVVTGVSLLVHIYSVGYMHGDPGFYRFFSYLNLFVFSMLMLIMSNNYLILFVFWEAVGLCSYLLIGFWYRRLSAAQAAKKAFIVNRVGDVGFGIGVMLIFTTFGTLNYTQVFEGVGSVAQGTLTLIALLLFTGAIGKSAQIPLFVWLPDAMEGPTPVSALIHAATMVTAGIFMVARSFPIFSASPSAMQTMAIVGAATAFVAATIGITQFDIKKVIAYSTVSQLGYMAFALGVGAWGAAIFHLVTHAAFKGLLFLGAGSVIHGMHDEQDMRHMGGLKKYMPITYWTFLIGAAANAGLMPLAGFWSKDEIIVGAWAGGHPIIAAVGLVAAFFTALYMFRVVFMTFHGKPRFDSHHVHPHESPWSMAGPLVLLAIPAALIGFIGFPPEHGWFHQFIEPVFSHGAEAAGHEVSMTTTLVFGLISTLIAVGGIGTAYAAYISGSINPKLVARQFEPVYKLFYNRWFFDEIYEVLIVHPLYLFSVFLWRFVDVKLIDGTVNGIAKVLSFSSQRARLVQTGLVANYALAIALGAVVIVGVYLVTGSNLFQ</sequence>
<dbReference type="EMBL" id="CAGS01000065">
    <property type="protein sequence ID" value="CCF82791.1"/>
    <property type="molecule type" value="Genomic_DNA"/>
</dbReference>
<feature type="transmembrane region" description="Helical" evidence="6">
    <location>
        <begin position="504"/>
        <end position="525"/>
    </location>
</feature>
<evidence type="ECO:0000259" key="8">
    <source>
        <dbReference type="Pfam" id="PF00662"/>
    </source>
</evidence>
<evidence type="ECO:0000256" key="3">
    <source>
        <dbReference type="ARBA" id="ARBA00022989"/>
    </source>
</evidence>
<dbReference type="GO" id="GO:0015990">
    <property type="term" value="P:electron transport coupled proton transport"/>
    <property type="evidence" value="ECO:0007669"/>
    <property type="project" value="TreeGrafter"/>
</dbReference>
<organism evidence="9 10">
    <name type="scientific">Nitrolancea hollandica Lb</name>
    <dbReference type="NCBI Taxonomy" id="1129897"/>
    <lineage>
        <taxon>Bacteria</taxon>
        <taxon>Pseudomonadati</taxon>
        <taxon>Thermomicrobiota</taxon>
        <taxon>Thermomicrobia</taxon>
        <taxon>Sphaerobacterales</taxon>
        <taxon>Sphaerobacterineae</taxon>
        <taxon>Sphaerobacteraceae</taxon>
        <taxon>Nitrolancea</taxon>
    </lineage>
</organism>
<feature type="transmembrane region" description="Helical" evidence="6">
    <location>
        <begin position="179"/>
        <end position="200"/>
    </location>
</feature>
<feature type="transmembrane region" description="Helical" evidence="6">
    <location>
        <begin position="112"/>
        <end position="131"/>
    </location>
</feature>
<dbReference type="EC" id="1.6.99.5" evidence="9"/>
<evidence type="ECO:0000256" key="2">
    <source>
        <dbReference type="ARBA" id="ARBA00022692"/>
    </source>
</evidence>
<feature type="transmembrane region" description="Helical" evidence="6">
    <location>
        <begin position="328"/>
        <end position="350"/>
    </location>
</feature>
<dbReference type="GO" id="GO:0008137">
    <property type="term" value="F:NADH dehydrogenase (ubiquinone) activity"/>
    <property type="evidence" value="ECO:0007669"/>
    <property type="project" value="InterPro"/>
</dbReference>
<feature type="transmembrane region" description="Helical" evidence="6">
    <location>
        <begin position="34"/>
        <end position="54"/>
    </location>
</feature>
<dbReference type="InterPro" id="IPR001750">
    <property type="entry name" value="ND/Mrp_TM"/>
</dbReference>
<dbReference type="InterPro" id="IPR018393">
    <property type="entry name" value="NADHpl_OxRdtase_5_subgr"/>
</dbReference>
<dbReference type="NCBIfam" id="TIGR01974">
    <property type="entry name" value="NDH_I_L"/>
    <property type="match status" value="1"/>
</dbReference>
<dbReference type="InterPro" id="IPR003945">
    <property type="entry name" value="NU5C-like"/>
</dbReference>